<organism evidence="1 2">
    <name type="scientific">Melastoma candidum</name>
    <dbReference type="NCBI Taxonomy" id="119954"/>
    <lineage>
        <taxon>Eukaryota</taxon>
        <taxon>Viridiplantae</taxon>
        <taxon>Streptophyta</taxon>
        <taxon>Embryophyta</taxon>
        <taxon>Tracheophyta</taxon>
        <taxon>Spermatophyta</taxon>
        <taxon>Magnoliopsida</taxon>
        <taxon>eudicotyledons</taxon>
        <taxon>Gunneridae</taxon>
        <taxon>Pentapetalae</taxon>
        <taxon>rosids</taxon>
        <taxon>malvids</taxon>
        <taxon>Myrtales</taxon>
        <taxon>Melastomataceae</taxon>
        <taxon>Melastomatoideae</taxon>
        <taxon>Melastomateae</taxon>
        <taxon>Melastoma</taxon>
    </lineage>
</organism>
<dbReference type="EMBL" id="CM042882">
    <property type="protein sequence ID" value="KAI4381992.1"/>
    <property type="molecule type" value="Genomic_DNA"/>
</dbReference>
<proteinExistence type="predicted"/>
<protein>
    <submittedName>
        <fullName evidence="1">Uncharacterized protein</fullName>
    </submittedName>
</protein>
<dbReference type="Proteomes" id="UP001057402">
    <property type="component" value="Chromosome 3"/>
</dbReference>
<evidence type="ECO:0000313" key="2">
    <source>
        <dbReference type="Proteomes" id="UP001057402"/>
    </source>
</evidence>
<comment type="caution">
    <text evidence="1">The sequence shown here is derived from an EMBL/GenBank/DDBJ whole genome shotgun (WGS) entry which is preliminary data.</text>
</comment>
<accession>A0ACB9RU61</accession>
<reference evidence="2" key="1">
    <citation type="journal article" date="2023" name="Front. Plant Sci.">
        <title>Chromosomal-level genome assembly of Melastoma candidum provides insights into trichome evolution.</title>
        <authorList>
            <person name="Zhong Y."/>
            <person name="Wu W."/>
            <person name="Sun C."/>
            <person name="Zou P."/>
            <person name="Liu Y."/>
            <person name="Dai S."/>
            <person name="Zhou R."/>
        </authorList>
    </citation>
    <scope>NUCLEOTIDE SEQUENCE [LARGE SCALE GENOMIC DNA]</scope>
</reference>
<keyword evidence="2" id="KW-1185">Reference proteome</keyword>
<name>A0ACB9RU61_9MYRT</name>
<sequence length="566" mass="63148">MEESRPEREYELPRECWEKIVSFLHPHHLDSLSLVNKLFLSITNSHRTHFSCLSPTFDPSSLLRRFPNITSLCLPAYHGTLLPLLPNLASLSLPDSDGFPLPHSPGPFPKLKSLLLPRLGTLRDHDLRGISRCFPLLEELGVSYPRDGSVTDWGLMHSLLKLKRLRKIDLSGNVFVSDIVVECLSANFPELREIWVKDCFLVSEKCISELVRNRPDLEGLHVSNFGYPAVSSEVTGGFRFARGLKSLGLLSSFVTDDFFGVLADANLPLRELLLPYSNGFTFDGLMELLMNCREIEVLDLKGASFLSDDRVAGLCRVLGNLISVDFSECRGLTDGILHSLARHCPLLREVRMDGLVAVGRADKSELQMDPSTNNGNPNIGVNCMLNFLSLAKASSLNDHFLKDISHMFLNLQHLDISNCGKITEESLSTILNGCGKILHLDISLCPGIVNFPPDMDDLNLEVLVAQGVGFDCTDLGVIARRCPRLRRIDLKSCRKVTTPGVKQLVSSCKLLREVSLQWCNNVDVEVVAWMIFKRPSLRRIVPPKGLVLSKNQKSFFLRHGCLVRDG</sequence>
<evidence type="ECO:0000313" key="1">
    <source>
        <dbReference type="EMBL" id="KAI4381992.1"/>
    </source>
</evidence>
<gene>
    <name evidence="1" type="ORF">MLD38_008006</name>
</gene>